<reference evidence="3 4" key="1">
    <citation type="journal article" date="2019" name="Sci. Rep.">
        <title>Orb-weaving spider Araneus ventricosus genome elucidates the spidroin gene catalogue.</title>
        <authorList>
            <person name="Kono N."/>
            <person name="Nakamura H."/>
            <person name="Ohtoshi R."/>
            <person name="Moran D.A.P."/>
            <person name="Shinohara A."/>
            <person name="Yoshida Y."/>
            <person name="Fujiwara M."/>
            <person name="Mori M."/>
            <person name="Tomita M."/>
            <person name="Arakawa K."/>
        </authorList>
    </citation>
    <scope>NUCLEOTIDE SEQUENCE [LARGE SCALE GENOMIC DNA]</scope>
</reference>
<comment type="caution">
    <text evidence="3">The sequence shown here is derived from an EMBL/GenBank/DDBJ whole genome shotgun (WGS) entry which is preliminary data.</text>
</comment>
<accession>A0A4Y2V179</accession>
<sequence>MLCFGTWFLWFDLCYTYLLTFLDRRNYGASRGGEPSPLPPEFSESMEISDDEPTRCQRLRRNAPITGKKSRMPDS</sequence>
<keyword evidence="4" id="KW-1185">Reference proteome</keyword>
<name>A0A4Y2V179_ARAVE</name>
<feature type="chain" id="PRO_5021311867" evidence="2">
    <location>
        <begin position="17"/>
        <end position="75"/>
    </location>
</feature>
<feature type="signal peptide" evidence="2">
    <location>
        <begin position="1"/>
        <end position="16"/>
    </location>
</feature>
<dbReference type="EMBL" id="BGPR01041386">
    <property type="protein sequence ID" value="GBO17650.1"/>
    <property type="molecule type" value="Genomic_DNA"/>
</dbReference>
<dbReference type="AlphaFoldDB" id="A0A4Y2V179"/>
<evidence type="ECO:0000256" key="2">
    <source>
        <dbReference type="SAM" id="SignalP"/>
    </source>
</evidence>
<evidence type="ECO:0000313" key="4">
    <source>
        <dbReference type="Proteomes" id="UP000499080"/>
    </source>
</evidence>
<dbReference type="Proteomes" id="UP000499080">
    <property type="component" value="Unassembled WGS sequence"/>
</dbReference>
<feature type="region of interest" description="Disordered" evidence="1">
    <location>
        <begin position="29"/>
        <end position="53"/>
    </location>
</feature>
<gene>
    <name evidence="3" type="ORF">AVEN_239211_1</name>
</gene>
<evidence type="ECO:0000313" key="3">
    <source>
        <dbReference type="EMBL" id="GBO17650.1"/>
    </source>
</evidence>
<protein>
    <submittedName>
        <fullName evidence="3">Uncharacterized protein</fullName>
    </submittedName>
</protein>
<evidence type="ECO:0000256" key="1">
    <source>
        <dbReference type="SAM" id="MobiDB-lite"/>
    </source>
</evidence>
<proteinExistence type="predicted"/>
<keyword evidence="2" id="KW-0732">Signal</keyword>
<organism evidence="3 4">
    <name type="scientific">Araneus ventricosus</name>
    <name type="common">Orbweaver spider</name>
    <name type="synonym">Epeira ventricosa</name>
    <dbReference type="NCBI Taxonomy" id="182803"/>
    <lineage>
        <taxon>Eukaryota</taxon>
        <taxon>Metazoa</taxon>
        <taxon>Ecdysozoa</taxon>
        <taxon>Arthropoda</taxon>
        <taxon>Chelicerata</taxon>
        <taxon>Arachnida</taxon>
        <taxon>Araneae</taxon>
        <taxon>Araneomorphae</taxon>
        <taxon>Entelegynae</taxon>
        <taxon>Araneoidea</taxon>
        <taxon>Araneidae</taxon>
        <taxon>Araneus</taxon>
    </lineage>
</organism>